<dbReference type="GO" id="GO:0030026">
    <property type="term" value="P:intracellular manganese ion homeostasis"/>
    <property type="evidence" value="ECO:0007669"/>
    <property type="project" value="TreeGrafter"/>
</dbReference>
<dbReference type="Pfam" id="PF01595">
    <property type="entry name" value="CNNM"/>
    <property type="match status" value="1"/>
</dbReference>
<evidence type="ECO:0000313" key="10">
    <source>
        <dbReference type="EMBL" id="KWX14664.1"/>
    </source>
</evidence>
<dbReference type="EMBL" id="JXTI01000026">
    <property type="protein sequence ID" value="KWX14664.1"/>
    <property type="molecule type" value="Genomic_DNA"/>
</dbReference>
<dbReference type="VEuPathDB" id="GiardiaDB:QR46_1328"/>
<comment type="subcellular location">
    <subcellularLocation>
        <location evidence="1">Membrane</location>
        <topology evidence="1">Multi-pass membrane protein</topology>
    </subcellularLocation>
</comment>
<accession>A0A132NX85</accession>
<evidence type="ECO:0000259" key="9">
    <source>
        <dbReference type="PROSITE" id="PS51846"/>
    </source>
</evidence>
<keyword evidence="2 6" id="KW-0812">Transmembrane</keyword>
<dbReference type="Proteomes" id="UP000070089">
    <property type="component" value="Unassembled WGS sequence"/>
</dbReference>
<keyword evidence="4 6" id="KW-1133">Transmembrane helix</keyword>
<feature type="compositionally biased region" description="Polar residues" evidence="7">
    <location>
        <begin position="223"/>
        <end position="237"/>
    </location>
</feature>
<dbReference type="PANTHER" id="PTHR12064">
    <property type="entry name" value="METAL TRANSPORTER CNNM"/>
    <property type="match status" value="1"/>
</dbReference>
<gene>
    <name evidence="10" type="ORF">QR46_1328</name>
</gene>
<protein>
    <submittedName>
        <fullName evidence="10">Putative CBS domains protein</fullName>
    </submittedName>
</protein>
<feature type="transmembrane region" description="Helical" evidence="8">
    <location>
        <begin position="108"/>
        <end position="126"/>
    </location>
</feature>
<dbReference type="CDD" id="cd04590">
    <property type="entry name" value="CBS_pair_CorC_HlyC_assoc"/>
    <property type="match status" value="1"/>
</dbReference>
<proteinExistence type="predicted"/>
<feature type="compositionally biased region" description="Basic and acidic residues" evidence="7">
    <location>
        <begin position="269"/>
        <end position="282"/>
    </location>
</feature>
<evidence type="ECO:0000256" key="7">
    <source>
        <dbReference type="SAM" id="MobiDB-lite"/>
    </source>
</evidence>
<evidence type="ECO:0000256" key="2">
    <source>
        <dbReference type="ARBA" id="ARBA00022692"/>
    </source>
</evidence>
<comment type="caution">
    <text evidence="10">The sequence shown here is derived from an EMBL/GenBank/DDBJ whole genome shotgun (WGS) entry which is preliminary data.</text>
</comment>
<dbReference type="OrthoDB" id="5353557at2759"/>
<evidence type="ECO:0000256" key="4">
    <source>
        <dbReference type="ARBA" id="ARBA00022989"/>
    </source>
</evidence>
<sequence length="497" mass="55159">MHLLERLPVQKIASLIMVDVAKTVGYSVASLLILIIAAICSGLNLGLLGIDDLRLGTLQISSGSKEEKYAKRILPLLRDRHLVLVTLLLFNALCMELLPILLEMLVGHFAAILISVTGVLLFGEIVPQSIFHRYSIPISATLAPVVWIMIFMTFSISFPLARLLDLISGKPKEILFRREELRNLLNLYDKRNKIRKHAGEIIDQTGTNMSPTPSMKKPRSAKSIHTTTDGTEVSQEHTGGLLMGPVPFVTHSRHRKPHPIAFVHKNRKHDSNSFDGEVDKMTPRSQKAVDGADSKDEADSTEMGSKIMSMIRDPTDYELLPYEISVMKAALRTGTKHMKTNIVPLDEVYALAADTELNKGLLKEITERGHSRIPVYSGPDKGNIVGLLRTKSLINHNLKANETVFDVSCHEIMWFTEDTHLYMALEQFKKGRSHMAAVVQAMTDGKCQFGISSSLPSRAIGIITLEDVIECIIGTDITDETEFEIKRSDSSASSDVL</sequence>
<dbReference type="InterPro" id="IPR046342">
    <property type="entry name" value="CBS_dom_sf"/>
</dbReference>
<organism evidence="10 11">
    <name type="scientific">Giardia duodenalis assemblage B</name>
    <dbReference type="NCBI Taxonomy" id="1394984"/>
    <lineage>
        <taxon>Eukaryota</taxon>
        <taxon>Metamonada</taxon>
        <taxon>Diplomonadida</taxon>
        <taxon>Hexamitidae</taxon>
        <taxon>Giardiinae</taxon>
        <taxon>Giardia</taxon>
    </lineage>
</organism>
<dbReference type="GO" id="GO:0010960">
    <property type="term" value="P:magnesium ion homeostasis"/>
    <property type="evidence" value="ECO:0007669"/>
    <property type="project" value="InterPro"/>
</dbReference>
<dbReference type="InterPro" id="IPR044751">
    <property type="entry name" value="Ion_transp-like_CBS"/>
</dbReference>
<evidence type="ECO:0000256" key="1">
    <source>
        <dbReference type="ARBA" id="ARBA00004141"/>
    </source>
</evidence>
<keyword evidence="3" id="KW-0677">Repeat</keyword>
<name>A0A132NX85_GIAIN</name>
<evidence type="ECO:0000256" key="5">
    <source>
        <dbReference type="ARBA" id="ARBA00023136"/>
    </source>
</evidence>
<dbReference type="Gene3D" id="3.10.580.10">
    <property type="entry name" value="CBS-domain"/>
    <property type="match status" value="1"/>
</dbReference>
<dbReference type="GO" id="GO:0005737">
    <property type="term" value="C:cytoplasm"/>
    <property type="evidence" value="ECO:0007669"/>
    <property type="project" value="TreeGrafter"/>
</dbReference>
<feature type="region of interest" description="Disordered" evidence="7">
    <location>
        <begin position="204"/>
        <end position="240"/>
    </location>
</feature>
<dbReference type="InterPro" id="IPR002550">
    <property type="entry name" value="CNNM"/>
</dbReference>
<feature type="compositionally biased region" description="Polar residues" evidence="7">
    <location>
        <begin position="204"/>
        <end position="213"/>
    </location>
</feature>
<evidence type="ECO:0000256" key="3">
    <source>
        <dbReference type="ARBA" id="ARBA00022737"/>
    </source>
</evidence>
<dbReference type="GO" id="GO:0016020">
    <property type="term" value="C:membrane"/>
    <property type="evidence" value="ECO:0007669"/>
    <property type="project" value="UniProtKB-SubCell"/>
</dbReference>
<feature type="transmembrane region" description="Helical" evidence="8">
    <location>
        <begin position="81"/>
        <end position="102"/>
    </location>
</feature>
<evidence type="ECO:0000256" key="8">
    <source>
        <dbReference type="SAM" id="Phobius"/>
    </source>
</evidence>
<dbReference type="PANTHER" id="PTHR12064:SF97">
    <property type="entry name" value="METAL TRANSPORTER CNNM-5"/>
    <property type="match status" value="1"/>
</dbReference>
<feature type="transmembrane region" description="Helical" evidence="8">
    <location>
        <begin position="138"/>
        <end position="161"/>
    </location>
</feature>
<dbReference type="PROSITE" id="PS51846">
    <property type="entry name" value="CNNM"/>
    <property type="match status" value="1"/>
</dbReference>
<feature type="region of interest" description="Disordered" evidence="7">
    <location>
        <begin position="269"/>
        <end position="303"/>
    </location>
</feature>
<dbReference type="AlphaFoldDB" id="A0A132NX85"/>
<dbReference type="SUPFAM" id="SSF54631">
    <property type="entry name" value="CBS-domain pair"/>
    <property type="match status" value="1"/>
</dbReference>
<feature type="domain" description="CNNM transmembrane" evidence="9">
    <location>
        <begin position="19"/>
        <end position="198"/>
    </location>
</feature>
<evidence type="ECO:0000256" key="6">
    <source>
        <dbReference type="PROSITE-ProRule" id="PRU01193"/>
    </source>
</evidence>
<feature type="transmembrane region" description="Helical" evidence="8">
    <location>
        <begin position="24"/>
        <end position="50"/>
    </location>
</feature>
<reference evidence="10 11" key="1">
    <citation type="journal article" date="2015" name="Mol. Biochem. Parasitol.">
        <title>Identification of polymorphic genes for use in assemblage B genotyping assays through comparative genomics of multiple assemblage B Giardia duodenalis isolates.</title>
        <authorList>
            <person name="Wielinga C."/>
            <person name="Thompson R.C."/>
            <person name="Monis P."/>
            <person name="Ryan U."/>
        </authorList>
    </citation>
    <scope>NUCLEOTIDE SEQUENCE [LARGE SCALE GENOMIC DNA]</scope>
    <source>
        <strain evidence="10 11">BAH15c1</strain>
    </source>
</reference>
<dbReference type="InterPro" id="IPR045095">
    <property type="entry name" value="ACDP"/>
</dbReference>
<keyword evidence="5 6" id="KW-0472">Membrane</keyword>
<evidence type="ECO:0000313" key="11">
    <source>
        <dbReference type="Proteomes" id="UP000070089"/>
    </source>
</evidence>